<dbReference type="AlphaFoldDB" id="W2PBS2"/>
<dbReference type="VEuPathDB" id="FungiDB:PPTG_20139"/>
<dbReference type="EMBL" id="KI669867">
    <property type="protein sequence ID" value="ETM97678.1"/>
    <property type="molecule type" value="Genomic_DNA"/>
</dbReference>
<evidence type="ECO:0008006" key="4">
    <source>
        <dbReference type="Google" id="ProtNLM"/>
    </source>
</evidence>
<dbReference type="GeneID" id="20188784"/>
<organism evidence="2 3">
    <name type="scientific">Phytophthora nicotianae (strain INRA-310)</name>
    <name type="common">Phytophthora parasitica</name>
    <dbReference type="NCBI Taxonomy" id="761204"/>
    <lineage>
        <taxon>Eukaryota</taxon>
        <taxon>Sar</taxon>
        <taxon>Stramenopiles</taxon>
        <taxon>Oomycota</taxon>
        <taxon>Peronosporomycetes</taxon>
        <taxon>Peronosporales</taxon>
        <taxon>Peronosporaceae</taxon>
        <taxon>Phytophthora</taxon>
    </lineage>
</organism>
<sequence>MLTLYDSETDLNTVEEAENPDDFGGLEPGNEVEEKDIVDTGEEDGHDDTAIFCADEDEDNGSDDEDTNSTESNAEHHFAEKCLESIGASTAWCVWVDGARDTLCVRAPASAL</sequence>
<accession>W2PBS2</accession>
<feature type="region of interest" description="Disordered" evidence="1">
    <location>
        <begin position="1"/>
        <end position="73"/>
    </location>
</feature>
<proteinExistence type="predicted"/>
<evidence type="ECO:0000256" key="1">
    <source>
        <dbReference type="SAM" id="MobiDB-lite"/>
    </source>
</evidence>
<feature type="compositionally biased region" description="Acidic residues" evidence="1">
    <location>
        <begin position="54"/>
        <end position="68"/>
    </location>
</feature>
<dbReference type="OMA" id="IFCADED"/>
<gene>
    <name evidence="2" type="ORF">PPTG_20139</name>
</gene>
<reference evidence="3" key="1">
    <citation type="submission" date="2011-12" db="EMBL/GenBank/DDBJ databases">
        <authorList>
            <consortium name="The Broad Institute Genome Sequencing Platform"/>
            <person name="Russ C."/>
            <person name="Tyler B."/>
            <person name="Panabieres F."/>
            <person name="Shan W."/>
            <person name="Tripathy S."/>
            <person name="Grunwald N."/>
            <person name="Machado M."/>
            <person name="Young S.K."/>
            <person name="Zeng Q."/>
            <person name="Gargeya S."/>
            <person name="Fitzgerald M."/>
            <person name="Haas B."/>
            <person name="Abouelleil A."/>
            <person name="Alvarado L."/>
            <person name="Arachchi H.M."/>
            <person name="Berlin A."/>
            <person name="Chapman S.B."/>
            <person name="Gearin G."/>
            <person name="Goldberg J."/>
            <person name="Griggs A."/>
            <person name="Gujja S."/>
            <person name="Hansen M."/>
            <person name="Heiman D."/>
            <person name="Howarth C."/>
            <person name="Larimer J."/>
            <person name="Lui A."/>
            <person name="MacDonald P.J.P."/>
            <person name="McCowen C."/>
            <person name="Montmayeur A."/>
            <person name="Murphy C."/>
            <person name="Neiman D."/>
            <person name="Pearson M."/>
            <person name="Priest M."/>
            <person name="Roberts A."/>
            <person name="Saif S."/>
            <person name="Shea T."/>
            <person name="Sisk P."/>
            <person name="Stolte C."/>
            <person name="Sykes S."/>
            <person name="Wortman J."/>
            <person name="Nusbaum C."/>
            <person name="Birren B."/>
        </authorList>
    </citation>
    <scope>NUCLEOTIDE SEQUENCE [LARGE SCALE GENOMIC DNA]</scope>
    <source>
        <strain evidence="3">INRA-310</strain>
    </source>
</reference>
<feature type="compositionally biased region" description="Acidic residues" evidence="1">
    <location>
        <begin position="7"/>
        <end position="21"/>
    </location>
</feature>
<name>W2PBS2_PHYN3</name>
<reference evidence="2 3" key="2">
    <citation type="submission" date="2013-11" db="EMBL/GenBank/DDBJ databases">
        <title>The Genome Sequence of Phytophthora parasitica INRA-310.</title>
        <authorList>
            <consortium name="The Broad Institute Genomics Platform"/>
            <person name="Russ C."/>
            <person name="Tyler B."/>
            <person name="Panabieres F."/>
            <person name="Shan W."/>
            <person name="Tripathy S."/>
            <person name="Grunwald N."/>
            <person name="Machado M."/>
            <person name="Johnson C.S."/>
            <person name="Arredondo F."/>
            <person name="Hong C."/>
            <person name="Coffey M."/>
            <person name="Young S.K."/>
            <person name="Zeng Q."/>
            <person name="Gargeya S."/>
            <person name="Fitzgerald M."/>
            <person name="Abouelleil A."/>
            <person name="Alvarado L."/>
            <person name="Chapman S.B."/>
            <person name="Gainer-Dewar J."/>
            <person name="Goldberg J."/>
            <person name="Griggs A."/>
            <person name="Gujja S."/>
            <person name="Hansen M."/>
            <person name="Howarth C."/>
            <person name="Imamovic A."/>
            <person name="Ireland A."/>
            <person name="Larimer J."/>
            <person name="McCowan C."/>
            <person name="Murphy C."/>
            <person name="Pearson M."/>
            <person name="Poon T.W."/>
            <person name="Priest M."/>
            <person name="Roberts A."/>
            <person name="Saif S."/>
            <person name="Shea T."/>
            <person name="Sykes S."/>
            <person name="Wortman J."/>
            <person name="Nusbaum C."/>
            <person name="Birren B."/>
        </authorList>
    </citation>
    <scope>NUCLEOTIDE SEQUENCE [LARGE SCALE GENOMIC DNA]</scope>
    <source>
        <strain evidence="2 3">INRA-310</strain>
    </source>
</reference>
<dbReference type="Proteomes" id="UP000018817">
    <property type="component" value="Unassembled WGS sequence"/>
</dbReference>
<protein>
    <recommendedName>
        <fullName evidence="4">PiggyBac transposable element-derived protein domain-containing protein</fullName>
    </recommendedName>
</protein>
<feature type="compositionally biased region" description="Acidic residues" evidence="1">
    <location>
        <begin position="30"/>
        <end position="46"/>
    </location>
</feature>
<dbReference type="RefSeq" id="XP_008917026.1">
    <property type="nucleotide sequence ID" value="XM_008918778.1"/>
</dbReference>
<evidence type="ECO:0000313" key="2">
    <source>
        <dbReference type="EMBL" id="ETM97678.1"/>
    </source>
</evidence>
<evidence type="ECO:0000313" key="3">
    <source>
        <dbReference type="Proteomes" id="UP000018817"/>
    </source>
</evidence>